<sequence length="481" mass="54551">MPIFFALDAKIADDVTPTSVLGLVKLSEVETVGQMVDNFTAIEEKNLWRAIVSVQTLRRYPFPKGLNVLSVDHCSGRNSKFHSSIDSSQGIPEIDSANRQIRHHSLSNGPFPKKLNLSESPIAMAIQEFEENKEIGRGAFGFVQLIDKRPPIAAKWILRSTEGPMPEISPKSDLYAVGLILWEIVEREKVFREYTTDYEFFMAMYLEVVKLGLPSCDVELRDIIMSCAEFDAQKRPSIQDLYSRVVQLNERYHGGDIDPEIRKDETKLLRPFGGKGDYPPDSREPRDSGNSTDSEKTVTPNKFLKITPYKRIDTPIPGRVNVAGQHQVLKIVKEIENKIHKPVVVNSVVTWDKYINHLTNSCNYIQRAAILGYPSGEVWARTREENLFKATKAELKALLSGFSDSAELTTRGVDLEKVHYLVIRANNEMIFGRTRFSGFLLLKTRTVALVAVYEARDWRDTDILVYGVLERLTRHLDTAGY</sequence>
<dbReference type="PROSITE" id="PS00107">
    <property type="entry name" value="PROTEIN_KINASE_ATP"/>
    <property type="match status" value="1"/>
</dbReference>
<keyword evidence="2" id="KW-0067">ATP-binding</keyword>
<dbReference type="Pfam" id="PF00235">
    <property type="entry name" value="Profilin"/>
    <property type="match status" value="1"/>
</dbReference>
<keyword evidence="2" id="KW-0547">Nucleotide-binding</keyword>
<dbReference type="Pfam" id="PF07714">
    <property type="entry name" value="PK_Tyr_Ser-Thr"/>
    <property type="match status" value="1"/>
</dbReference>
<dbReference type="SUPFAM" id="SSF55770">
    <property type="entry name" value="Profilin (actin-binding protein)"/>
    <property type="match status" value="1"/>
</dbReference>
<dbReference type="SMART" id="SM00392">
    <property type="entry name" value="PROF"/>
    <property type="match status" value="1"/>
</dbReference>
<feature type="compositionally biased region" description="Basic and acidic residues" evidence="4">
    <location>
        <begin position="278"/>
        <end position="287"/>
    </location>
</feature>
<name>A0AAF3EMU9_9BILA</name>
<dbReference type="InterPro" id="IPR017441">
    <property type="entry name" value="Protein_kinase_ATP_BS"/>
</dbReference>
<evidence type="ECO:0000256" key="4">
    <source>
        <dbReference type="SAM" id="MobiDB-lite"/>
    </source>
</evidence>
<dbReference type="PANTHER" id="PTHR11604:SF6">
    <property type="entry name" value="PROFILIN-1"/>
    <property type="match status" value="1"/>
</dbReference>
<dbReference type="InterPro" id="IPR011009">
    <property type="entry name" value="Kinase-like_dom_sf"/>
</dbReference>
<organism evidence="6 7">
    <name type="scientific">Mesorhabditis belari</name>
    <dbReference type="NCBI Taxonomy" id="2138241"/>
    <lineage>
        <taxon>Eukaryota</taxon>
        <taxon>Metazoa</taxon>
        <taxon>Ecdysozoa</taxon>
        <taxon>Nematoda</taxon>
        <taxon>Chromadorea</taxon>
        <taxon>Rhabditida</taxon>
        <taxon>Rhabditina</taxon>
        <taxon>Rhabditomorpha</taxon>
        <taxon>Rhabditoidea</taxon>
        <taxon>Rhabditidae</taxon>
        <taxon>Mesorhabditinae</taxon>
        <taxon>Mesorhabditis</taxon>
    </lineage>
</organism>
<dbReference type="GO" id="GO:0005938">
    <property type="term" value="C:cell cortex"/>
    <property type="evidence" value="ECO:0007669"/>
    <property type="project" value="TreeGrafter"/>
</dbReference>
<dbReference type="GO" id="GO:0005524">
    <property type="term" value="F:ATP binding"/>
    <property type="evidence" value="ECO:0007669"/>
    <property type="project" value="UniProtKB-UniRule"/>
</dbReference>
<dbReference type="Gene3D" id="3.30.450.30">
    <property type="entry name" value="Dynein light chain 2a, cytoplasmic"/>
    <property type="match status" value="1"/>
</dbReference>
<keyword evidence="6" id="KW-1185">Reference proteome</keyword>
<dbReference type="AlphaFoldDB" id="A0AAF3EMU9"/>
<dbReference type="PANTHER" id="PTHR11604">
    <property type="entry name" value="PROFILIN"/>
    <property type="match status" value="1"/>
</dbReference>
<dbReference type="Proteomes" id="UP000887575">
    <property type="component" value="Unassembled WGS sequence"/>
</dbReference>
<feature type="domain" description="Serine-threonine/tyrosine-protein kinase catalytic" evidence="5">
    <location>
        <begin position="168"/>
        <end position="243"/>
    </location>
</feature>
<dbReference type="InterPro" id="IPR048278">
    <property type="entry name" value="PFN"/>
</dbReference>
<protein>
    <recommendedName>
        <fullName evidence="3">Profilin</fullName>
    </recommendedName>
</protein>
<evidence type="ECO:0000256" key="1">
    <source>
        <dbReference type="ARBA" id="ARBA00010058"/>
    </source>
</evidence>
<evidence type="ECO:0000313" key="6">
    <source>
        <dbReference type="Proteomes" id="UP000887575"/>
    </source>
</evidence>
<dbReference type="GO" id="GO:0003785">
    <property type="term" value="F:actin monomer binding"/>
    <property type="evidence" value="ECO:0007669"/>
    <property type="project" value="TreeGrafter"/>
</dbReference>
<feature type="compositionally biased region" description="Polar residues" evidence="4">
    <location>
        <begin position="288"/>
        <end position="299"/>
    </location>
</feature>
<keyword evidence="3" id="KW-0009">Actin-binding</keyword>
<evidence type="ECO:0000313" key="7">
    <source>
        <dbReference type="WBParaSite" id="MBELARI_LOCUS1505"/>
    </source>
</evidence>
<dbReference type="Gene3D" id="1.10.510.10">
    <property type="entry name" value="Transferase(Phosphotransferase) domain 1"/>
    <property type="match status" value="1"/>
</dbReference>
<proteinExistence type="inferred from homology"/>
<dbReference type="GO" id="GO:0004672">
    <property type="term" value="F:protein kinase activity"/>
    <property type="evidence" value="ECO:0007669"/>
    <property type="project" value="InterPro"/>
</dbReference>
<evidence type="ECO:0000256" key="2">
    <source>
        <dbReference type="PROSITE-ProRule" id="PRU10141"/>
    </source>
</evidence>
<evidence type="ECO:0000259" key="5">
    <source>
        <dbReference type="Pfam" id="PF07714"/>
    </source>
</evidence>
<feature type="binding site" evidence="2">
    <location>
        <position position="155"/>
    </location>
    <ligand>
        <name>ATP</name>
        <dbReference type="ChEBI" id="CHEBI:30616"/>
    </ligand>
</feature>
<dbReference type="InterPro" id="IPR036140">
    <property type="entry name" value="PFN_sf"/>
</dbReference>
<accession>A0AAF3EMU9</accession>
<dbReference type="SUPFAM" id="SSF56112">
    <property type="entry name" value="Protein kinase-like (PK-like)"/>
    <property type="match status" value="1"/>
</dbReference>
<dbReference type="InterPro" id="IPR005455">
    <property type="entry name" value="PFN_euk"/>
</dbReference>
<feature type="region of interest" description="Disordered" evidence="4">
    <location>
        <begin position="269"/>
        <end position="299"/>
    </location>
</feature>
<dbReference type="InterPro" id="IPR001245">
    <property type="entry name" value="Ser-Thr/Tyr_kinase_cat_dom"/>
</dbReference>
<dbReference type="WBParaSite" id="MBELARI_LOCUS1505">
    <property type="protein sequence ID" value="MBELARI_LOCUS1505"/>
    <property type="gene ID" value="MBELARI_LOCUS1505"/>
</dbReference>
<comment type="similarity">
    <text evidence="1 3">Belongs to the profilin family.</text>
</comment>
<reference evidence="7" key="1">
    <citation type="submission" date="2024-02" db="UniProtKB">
        <authorList>
            <consortium name="WormBaseParasite"/>
        </authorList>
    </citation>
    <scope>IDENTIFICATION</scope>
</reference>
<evidence type="ECO:0000256" key="3">
    <source>
        <dbReference type="RuleBase" id="RU003909"/>
    </source>
</evidence>